<accession>A0ACB9FZE1</accession>
<evidence type="ECO:0000313" key="2">
    <source>
        <dbReference type="Proteomes" id="UP001056120"/>
    </source>
</evidence>
<reference evidence="2" key="1">
    <citation type="journal article" date="2022" name="Mol. Ecol. Resour.">
        <title>The genomes of chicory, endive, great burdock and yacon provide insights into Asteraceae palaeo-polyploidization history and plant inulin production.</title>
        <authorList>
            <person name="Fan W."/>
            <person name="Wang S."/>
            <person name="Wang H."/>
            <person name="Wang A."/>
            <person name="Jiang F."/>
            <person name="Liu H."/>
            <person name="Zhao H."/>
            <person name="Xu D."/>
            <person name="Zhang Y."/>
        </authorList>
    </citation>
    <scope>NUCLEOTIDE SEQUENCE [LARGE SCALE GENOMIC DNA]</scope>
    <source>
        <strain evidence="2">cv. Yunnan</strain>
    </source>
</reference>
<reference evidence="1 2" key="2">
    <citation type="journal article" date="2022" name="Mol. Ecol. Resour.">
        <title>The genomes of chicory, endive, great burdock and yacon provide insights into Asteraceae paleo-polyploidization history and plant inulin production.</title>
        <authorList>
            <person name="Fan W."/>
            <person name="Wang S."/>
            <person name="Wang H."/>
            <person name="Wang A."/>
            <person name="Jiang F."/>
            <person name="Liu H."/>
            <person name="Zhao H."/>
            <person name="Xu D."/>
            <person name="Zhang Y."/>
        </authorList>
    </citation>
    <scope>NUCLEOTIDE SEQUENCE [LARGE SCALE GENOMIC DNA]</scope>
    <source>
        <strain evidence="2">cv. Yunnan</strain>
        <tissue evidence="1">Leaves</tissue>
    </source>
</reference>
<keyword evidence="2" id="KW-1185">Reference proteome</keyword>
<sequence>MKVYYANKPSVAPATALAAPGFPGRNKDTKFNLRKGRPKEWKSSTTLYGYPVNPGSLQNQIVNALHLGERGRASTLLSHIGHGKHILKANHFVQILAYCAMKPDPLFVMEIWRITEEKEIDMNNKCHVFMIEALCKGGYIEELVLALEDFDEALILLNQACSEGIQLDALLFNTIINVASWKGRIDIIEYVMDNMHTERVPPDSTTCGHVLTAYVNQGFYNTAMEALQVMSVHMLSEEDEDNKTVFKDLIYAEDSEAESRALDLFKDSEEDLSVALFNLRWCAMMGNLISLSTIRASGSSGWLSATNSFRSSFKTVESILKGQSL</sequence>
<dbReference type="EMBL" id="CM042032">
    <property type="protein sequence ID" value="KAI3776527.1"/>
    <property type="molecule type" value="Genomic_DNA"/>
</dbReference>
<proteinExistence type="predicted"/>
<gene>
    <name evidence="1" type="ORF">L1987_46313</name>
</gene>
<protein>
    <submittedName>
        <fullName evidence="1">Uncharacterized protein</fullName>
    </submittedName>
</protein>
<evidence type="ECO:0000313" key="1">
    <source>
        <dbReference type="EMBL" id="KAI3776527.1"/>
    </source>
</evidence>
<name>A0ACB9FZE1_9ASTR</name>
<dbReference type="Proteomes" id="UP001056120">
    <property type="component" value="Linkage Group LG15"/>
</dbReference>
<organism evidence="1 2">
    <name type="scientific">Smallanthus sonchifolius</name>
    <dbReference type="NCBI Taxonomy" id="185202"/>
    <lineage>
        <taxon>Eukaryota</taxon>
        <taxon>Viridiplantae</taxon>
        <taxon>Streptophyta</taxon>
        <taxon>Embryophyta</taxon>
        <taxon>Tracheophyta</taxon>
        <taxon>Spermatophyta</taxon>
        <taxon>Magnoliopsida</taxon>
        <taxon>eudicotyledons</taxon>
        <taxon>Gunneridae</taxon>
        <taxon>Pentapetalae</taxon>
        <taxon>asterids</taxon>
        <taxon>campanulids</taxon>
        <taxon>Asterales</taxon>
        <taxon>Asteraceae</taxon>
        <taxon>Asteroideae</taxon>
        <taxon>Heliantheae alliance</taxon>
        <taxon>Millerieae</taxon>
        <taxon>Smallanthus</taxon>
    </lineage>
</organism>
<comment type="caution">
    <text evidence="1">The sequence shown here is derived from an EMBL/GenBank/DDBJ whole genome shotgun (WGS) entry which is preliminary data.</text>
</comment>